<dbReference type="PANTHER" id="PTHR34107">
    <property type="entry name" value="SLL0198 PROTEIN-RELATED"/>
    <property type="match status" value="1"/>
</dbReference>
<evidence type="ECO:0000313" key="2">
    <source>
        <dbReference type="EMBL" id="HJD38735.1"/>
    </source>
</evidence>
<organism evidence="2 3">
    <name type="scientific">Candidatus Blautia stercoripullorum</name>
    <dbReference type="NCBI Taxonomy" id="2838502"/>
    <lineage>
        <taxon>Bacteria</taxon>
        <taxon>Bacillati</taxon>
        <taxon>Bacillota</taxon>
        <taxon>Clostridia</taxon>
        <taxon>Lachnospirales</taxon>
        <taxon>Lachnospiraceae</taxon>
        <taxon>Blautia</taxon>
    </lineage>
</organism>
<dbReference type="SUPFAM" id="SSF52980">
    <property type="entry name" value="Restriction endonuclease-like"/>
    <property type="match status" value="1"/>
</dbReference>
<proteinExistence type="predicted"/>
<sequence>MPLLQKNAKLYTVEDIYALPEGVRAELVEGHIYYMTPPSRRHQKILLSLSRKIADYIDSQKGDCEVDIAPFAVFLNADDKNYVEPDISVICSKDKLTEKGCAGAPDWILEIVSPSSRRMDYYTKLFKYRTAGVREYWLVDPDKNRILVYDFEKEDTGDYTFSETVRSGIFEGLSIDFSGFDV</sequence>
<dbReference type="EMBL" id="DWUX01000030">
    <property type="protein sequence ID" value="HJD38735.1"/>
    <property type="molecule type" value="Genomic_DNA"/>
</dbReference>
<accession>A0A9D2R5D3</accession>
<dbReference type="Pfam" id="PF05685">
    <property type="entry name" value="Uma2"/>
    <property type="match status" value="1"/>
</dbReference>
<protein>
    <submittedName>
        <fullName evidence="2">Uma2 family endonuclease</fullName>
    </submittedName>
</protein>
<dbReference type="Gene3D" id="3.90.1570.10">
    <property type="entry name" value="tt1808, chain A"/>
    <property type="match status" value="1"/>
</dbReference>
<keyword evidence="2" id="KW-0540">Nuclease</keyword>
<evidence type="ECO:0000259" key="1">
    <source>
        <dbReference type="Pfam" id="PF05685"/>
    </source>
</evidence>
<feature type="domain" description="Putative restriction endonuclease" evidence="1">
    <location>
        <begin position="14"/>
        <end position="164"/>
    </location>
</feature>
<evidence type="ECO:0000313" key="3">
    <source>
        <dbReference type="Proteomes" id="UP000823850"/>
    </source>
</evidence>
<keyword evidence="2" id="KW-0378">Hydrolase</keyword>
<dbReference type="InterPro" id="IPR011335">
    <property type="entry name" value="Restrct_endonuc-II-like"/>
</dbReference>
<dbReference type="Proteomes" id="UP000823850">
    <property type="component" value="Unassembled WGS sequence"/>
</dbReference>
<comment type="caution">
    <text evidence="2">The sequence shown here is derived from an EMBL/GenBank/DDBJ whole genome shotgun (WGS) entry which is preliminary data.</text>
</comment>
<dbReference type="InterPro" id="IPR008538">
    <property type="entry name" value="Uma2"/>
</dbReference>
<dbReference type="GO" id="GO:0004519">
    <property type="term" value="F:endonuclease activity"/>
    <property type="evidence" value="ECO:0007669"/>
    <property type="project" value="UniProtKB-KW"/>
</dbReference>
<reference evidence="2" key="1">
    <citation type="journal article" date="2021" name="PeerJ">
        <title>Extensive microbial diversity within the chicken gut microbiome revealed by metagenomics and culture.</title>
        <authorList>
            <person name="Gilroy R."/>
            <person name="Ravi A."/>
            <person name="Getino M."/>
            <person name="Pursley I."/>
            <person name="Horton D.L."/>
            <person name="Alikhan N.F."/>
            <person name="Baker D."/>
            <person name="Gharbi K."/>
            <person name="Hall N."/>
            <person name="Watson M."/>
            <person name="Adriaenssens E.M."/>
            <person name="Foster-Nyarko E."/>
            <person name="Jarju S."/>
            <person name="Secka A."/>
            <person name="Antonio M."/>
            <person name="Oren A."/>
            <person name="Chaudhuri R.R."/>
            <person name="La Ragione R."/>
            <person name="Hildebrand F."/>
            <person name="Pallen M.J."/>
        </authorList>
    </citation>
    <scope>NUCLEOTIDE SEQUENCE</scope>
    <source>
        <strain evidence="2">ChiW19-6364</strain>
    </source>
</reference>
<dbReference type="InterPro" id="IPR012296">
    <property type="entry name" value="Nuclease_put_TT1808"/>
</dbReference>
<name>A0A9D2R5D3_9FIRM</name>
<dbReference type="PANTHER" id="PTHR34107:SF4">
    <property type="entry name" value="SLL1222 PROTEIN"/>
    <property type="match status" value="1"/>
</dbReference>
<dbReference type="AlphaFoldDB" id="A0A9D2R5D3"/>
<gene>
    <name evidence="2" type="ORF">H9913_01785</name>
</gene>
<keyword evidence="2" id="KW-0255">Endonuclease</keyword>
<reference evidence="2" key="2">
    <citation type="submission" date="2021-04" db="EMBL/GenBank/DDBJ databases">
        <authorList>
            <person name="Gilroy R."/>
        </authorList>
    </citation>
    <scope>NUCLEOTIDE SEQUENCE</scope>
    <source>
        <strain evidence="2">ChiW19-6364</strain>
    </source>
</reference>
<dbReference type="CDD" id="cd06260">
    <property type="entry name" value="DUF820-like"/>
    <property type="match status" value="1"/>
</dbReference>